<feature type="region of interest" description="Disordered" evidence="1">
    <location>
        <begin position="114"/>
        <end position="158"/>
    </location>
</feature>
<proteinExistence type="predicted"/>
<feature type="signal peptide" evidence="2">
    <location>
        <begin position="1"/>
        <end position="19"/>
    </location>
</feature>
<dbReference type="OrthoDB" id="5597238at2759"/>
<accession>A0A9P8L566</accession>
<organism evidence="3 4">
    <name type="scientific">Glutinoglossum americanum</name>
    <dbReference type="NCBI Taxonomy" id="1670608"/>
    <lineage>
        <taxon>Eukaryota</taxon>
        <taxon>Fungi</taxon>
        <taxon>Dikarya</taxon>
        <taxon>Ascomycota</taxon>
        <taxon>Pezizomycotina</taxon>
        <taxon>Geoglossomycetes</taxon>
        <taxon>Geoglossales</taxon>
        <taxon>Geoglossaceae</taxon>
        <taxon>Glutinoglossum</taxon>
    </lineage>
</organism>
<feature type="compositionally biased region" description="Low complexity" evidence="1">
    <location>
        <begin position="117"/>
        <end position="130"/>
    </location>
</feature>
<evidence type="ECO:0000313" key="4">
    <source>
        <dbReference type="Proteomes" id="UP000698800"/>
    </source>
</evidence>
<protein>
    <submittedName>
        <fullName evidence="3">Uncharacterized protein</fullName>
    </submittedName>
</protein>
<reference evidence="3" key="1">
    <citation type="submission" date="2021-03" db="EMBL/GenBank/DDBJ databases">
        <title>Comparative genomics and phylogenomic investigation of the class Geoglossomycetes provide insights into ecological specialization and systematics.</title>
        <authorList>
            <person name="Melie T."/>
            <person name="Pirro S."/>
            <person name="Miller A.N."/>
            <person name="Quandt A."/>
        </authorList>
    </citation>
    <scope>NUCLEOTIDE SEQUENCE</scope>
    <source>
        <strain evidence="3">GBOQ0MN5Z8</strain>
    </source>
</reference>
<feature type="compositionally biased region" description="Low complexity" evidence="1">
    <location>
        <begin position="142"/>
        <end position="158"/>
    </location>
</feature>
<sequence length="189" mass="17933">MKVSGTVILSGLLAVAVQAVPQATETSAAPVPTHTPTPQEICLGKCSPSDVDCQAACITVPAPNQSMANETHDCAAKCNQGNGSPSDTEAYSNCVQGCISSYFYSTGGSAATAKPNASGSASAGSAAATGTGTGAATGTGKGSVATGSNSGSASATGTESAKATGAANSMQVGASFAGVAGIMAAIFAL</sequence>
<feature type="compositionally biased region" description="Gly residues" evidence="1">
    <location>
        <begin position="131"/>
        <end position="141"/>
    </location>
</feature>
<keyword evidence="4" id="KW-1185">Reference proteome</keyword>
<dbReference type="Proteomes" id="UP000698800">
    <property type="component" value="Unassembled WGS sequence"/>
</dbReference>
<dbReference type="AlphaFoldDB" id="A0A9P8L566"/>
<evidence type="ECO:0000313" key="3">
    <source>
        <dbReference type="EMBL" id="KAH0544205.1"/>
    </source>
</evidence>
<evidence type="ECO:0000256" key="1">
    <source>
        <dbReference type="SAM" id="MobiDB-lite"/>
    </source>
</evidence>
<comment type="caution">
    <text evidence="3">The sequence shown here is derived from an EMBL/GenBank/DDBJ whole genome shotgun (WGS) entry which is preliminary data.</text>
</comment>
<dbReference type="EMBL" id="JAGHQL010000022">
    <property type="protein sequence ID" value="KAH0544205.1"/>
    <property type="molecule type" value="Genomic_DNA"/>
</dbReference>
<evidence type="ECO:0000256" key="2">
    <source>
        <dbReference type="SAM" id="SignalP"/>
    </source>
</evidence>
<name>A0A9P8L566_9PEZI</name>
<keyword evidence="2" id="KW-0732">Signal</keyword>
<gene>
    <name evidence="3" type="ORF">FGG08_001650</name>
</gene>
<feature type="chain" id="PRO_5040217710" evidence="2">
    <location>
        <begin position="20"/>
        <end position="189"/>
    </location>
</feature>